<name>A0A4R3K1E8_9FIRM</name>
<dbReference type="GO" id="GO:0005385">
    <property type="term" value="F:zinc ion transmembrane transporter activity"/>
    <property type="evidence" value="ECO:0007669"/>
    <property type="project" value="TreeGrafter"/>
</dbReference>
<feature type="transmembrane region" description="Helical" evidence="8">
    <location>
        <begin position="180"/>
        <end position="202"/>
    </location>
</feature>
<evidence type="ECO:0000256" key="2">
    <source>
        <dbReference type="ARBA" id="ARBA00006939"/>
    </source>
</evidence>
<feature type="transmembrane region" description="Helical" evidence="8">
    <location>
        <begin position="237"/>
        <end position="259"/>
    </location>
</feature>
<keyword evidence="6 8" id="KW-1133">Transmembrane helix</keyword>
<evidence type="ECO:0000256" key="3">
    <source>
        <dbReference type="ARBA" id="ARBA00022475"/>
    </source>
</evidence>
<accession>A0A4R3K1E8</accession>
<evidence type="ECO:0000256" key="1">
    <source>
        <dbReference type="ARBA" id="ARBA00004651"/>
    </source>
</evidence>
<evidence type="ECO:0000256" key="8">
    <source>
        <dbReference type="SAM" id="Phobius"/>
    </source>
</evidence>
<feature type="transmembrane region" description="Helical" evidence="8">
    <location>
        <begin position="37"/>
        <end position="55"/>
    </location>
</feature>
<dbReference type="Pfam" id="PF02535">
    <property type="entry name" value="Zip"/>
    <property type="match status" value="1"/>
</dbReference>
<keyword evidence="3" id="KW-1003">Cell membrane</keyword>
<comment type="similarity">
    <text evidence="2">Belongs to the ZIP transporter (TC 2.A.5) family.</text>
</comment>
<keyword evidence="10" id="KW-1185">Reference proteome</keyword>
<dbReference type="Proteomes" id="UP000295726">
    <property type="component" value="Unassembled WGS sequence"/>
</dbReference>
<gene>
    <name evidence="9" type="ORF">EDD59_1335</name>
</gene>
<feature type="transmembrane region" description="Helical" evidence="8">
    <location>
        <begin position="208"/>
        <end position="225"/>
    </location>
</feature>
<organism evidence="9 10">
    <name type="scientific">Muricomes intestini</name>
    <dbReference type="NCBI Taxonomy" id="1796634"/>
    <lineage>
        <taxon>Bacteria</taxon>
        <taxon>Bacillati</taxon>
        <taxon>Bacillota</taxon>
        <taxon>Clostridia</taxon>
        <taxon>Lachnospirales</taxon>
        <taxon>Lachnospiraceae</taxon>
        <taxon>Muricomes</taxon>
    </lineage>
</organism>
<dbReference type="GO" id="GO:0005886">
    <property type="term" value="C:plasma membrane"/>
    <property type="evidence" value="ECO:0007669"/>
    <property type="project" value="UniProtKB-SubCell"/>
</dbReference>
<dbReference type="OrthoDB" id="9787346at2"/>
<evidence type="ECO:0000313" key="9">
    <source>
        <dbReference type="EMBL" id="TCS74852.1"/>
    </source>
</evidence>
<dbReference type="AlphaFoldDB" id="A0A4R3K1E8"/>
<sequence>MNQNIFLGILIPFVGTTLGSAMVFFMRKEMNTNLQKALLGFASGVMIAASVWSLLLPAIDMSQEKGGIAWAPAAVGFLFGMAFLLLLDTVTPHMHLTGNEEGVKTHLKKTTMLVLAVTLHNIPEGMAVGVTFAGVATGNSAISLAGAFALSMGIAIQNFPEGAIISMPLRSDGGMSKSRAFIYGTLSGIVEPIAAVITILLTSLVVPILPYLLSFAAGAMIYVVVEELIPEAQAEPHTNISTIGVAIGFTLMMILDIALG</sequence>
<comment type="caution">
    <text evidence="9">The sequence shown here is derived from an EMBL/GenBank/DDBJ whole genome shotgun (WGS) entry which is preliminary data.</text>
</comment>
<keyword evidence="5" id="KW-0862">Zinc</keyword>
<evidence type="ECO:0000256" key="7">
    <source>
        <dbReference type="ARBA" id="ARBA00023136"/>
    </source>
</evidence>
<protein>
    <submittedName>
        <fullName evidence="9">ZIP family zinc transporter</fullName>
    </submittedName>
</protein>
<dbReference type="PANTHER" id="PTHR11040:SF211">
    <property type="entry name" value="ZINC TRANSPORTER ZIP11"/>
    <property type="match status" value="1"/>
</dbReference>
<keyword evidence="4 8" id="KW-0812">Transmembrane</keyword>
<keyword evidence="7 8" id="KW-0472">Membrane</keyword>
<evidence type="ECO:0000313" key="10">
    <source>
        <dbReference type="Proteomes" id="UP000295726"/>
    </source>
</evidence>
<feature type="transmembrane region" description="Helical" evidence="8">
    <location>
        <begin position="6"/>
        <end position="25"/>
    </location>
</feature>
<evidence type="ECO:0000256" key="4">
    <source>
        <dbReference type="ARBA" id="ARBA00022692"/>
    </source>
</evidence>
<dbReference type="RefSeq" id="WP_132383614.1">
    <property type="nucleotide sequence ID" value="NZ_DAIQXH010000050.1"/>
</dbReference>
<dbReference type="InterPro" id="IPR003689">
    <property type="entry name" value="ZIP"/>
</dbReference>
<feature type="transmembrane region" description="Helical" evidence="8">
    <location>
        <begin position="67"/>
        <end position="87"/>
    </location>
</feature>
<dbReference type="EMBL" id="SLZZ01000033">
    <property type="protein sequence ID" value="TCS74852.1"/>
    <property type="molecule type" value="Genomic_DNA"/>
</dbReference>
<evidence type="ECO:0000256" key="6">
    <source>
        <dbReference type="ARBA" id="ARBA00022989"/>
    </source>
</evidence>
<proteinExistence type="inferred from homology"/>
<reference evidence="9 10" key="1">
    <citation type="submission" date="2019-03" db="EMBL/GenBank/DDBJ databases">
        <title>Genomic Encyclopedia of Type Strains, Phase IV (KMG-IV): sequencing the most valuable type-strain genomes for metagenomic binning, comparative biology and taxonomic classification.</title>
        <authorList>
            <person name="Goeker M."/>
        </authorList>
    </citation>
    <scope>NUCLEOTIDE SEQUENCE [LARGE SCALE GENOMIC DNA]</scope>
    <source>
        <strain evidence="9 10">DSM 29489</strain>
    </source>
</reference>
<comment type="subcellular location">
    <subcellularLocation>
        <location evidence="1">Cell membrane</location>
        <topology evidence="1">Multi-pass membrane protein</topology>
    </subcellularLocation>
</comment>
<evidence type="ECO:0000256" key="5">
    <source>
        <dbReference type="ARBA" id="ARBA00022833"/>
    </source>
</evidence>
<dbReference type="PANTHER" id="PTHR11040">
    <property type="entry name" value="ZINC/IRON TRANSPORTER"/>
    <property type="match status" value="1"/>
</dbReference>